<evidence type="ECO:0000256" key="6">
    <source>
        <dbReference type="ARBA" id="ARBA00023001"/>
    </source>
</evidence>
<dbReference type="Pfam" id="PF14310">
    <property type="entry name" value="Fn3-like"/>
    <property type="match status" value="1"/>
</dbReference>
<name>A0A8H3C4J6_9AGAM</name>
<dbReference type="InterPro" id="IPR026891">
    <property type="entry name" value="Fn3-like"/>
</dbReference>
<dbReference type="Gene3D" id="2.60.40.10">
    <property type="entry name" value="Immunoglobulins"/>
    <property type="match status" value="1"/>
</dbReference>
<keyword evidence="6" id="KW-0136">Cellulose degradation</keyword>
<dbReference type="Pfam" id="PF00657">
    <property type="entry name" value="Lipase_GDSL"/>
    <property type="match status" value="1"/>
</dbReference>
<comment type="catalytic activity">
    <reaction evidence="1 11">
        <text>Hydrolysis of terminal, non-reducing beta-D-glucosyl residues with release of beta-D-glucose.</text>
        <dbReference type="EC" id="3.2.1.21"/>
    </reaction>
</comment>
<evidence type="ECO:0000256" key="13">
    <source>
        <dbReference type="SAM" id="SignalP"/>
    </source>
</evidence>
<dbReference type="InterPro" id="IPR036514">
    <property type="entry name" value="SGNH_hydro_sf"/>
</dbReference>
<feature type="region of interest" description="Disordered" evidence="12">
    <location>
        <begin position="724"/>
        <end position="749"/>
    </location>
</feature>
<feature type="chain" id="PRO_5034653330" description="beta-glucosidase" evidence="13">
    <location>
        <begin position="21"/>
        <end position="1025"/>
    </location>
</feature>
<dbReference type="GO" id="GO:0008422">
    <property type="term" value="F:beta-glucosidase activity"/>
    <property type="evidence" value="ECO:0007669"/>
    <property type="project" value="UniProtKB-EC"/>
</dbReference>
<sequence length="1025" mass="109413">MWYLASGGSLLVLAAHTVVAQSFTPRSWDDAYALAQAKVAQMTIDEKVGVVTGQGQFSSRCIGNTHAVERLGIPAFCMNDGPAGIRAVKNVTGFPTGINAASTFSRRLMRARGKAIGEEFRGKGIHIFLGPAMDIMRSPKAGRAWESFGPDPYLNGEGAYETIMGVQGAGVTACAKHLIGNNQEHYRYTYSSDIDDRTLHEVYWYPFLRSIDADPGAVMCAYNRNNGTYSCGDPALLGPNGLLRKESNFRGLVMSDWGATHDNAATYANAGLDMEQPGDWILIGGGIYGNGLKNAVNNGSVNTTRLDEMVARSIAPWQADSGFPETSFDAQKPDGSGSLNLNVNVRTAEHTALVKEIASASAVLLKNSRTGTSGRGLPLALPKSIAIIGQDAKKGSTDCRLNECNDGTMSIGWGSGSNSLDFLIPPYDAFVSRVAAQGNKTTISASLSNDIDAGVAAARGKDVAVVFANAMSVLEISVTETTSTFGTRADLWQVFIERVAAVNNNTIVVIHSVGPVIMNWVSHPNITGLIYAGAPGEQTGPSIVDVVYGDYNPQGRLPFAVGKSETDYNTNILYNSLPNPTISYTEKLLLDYKYMASAGITPLFDFGYGLTYGGKFDYSGLSITSTSTGYTVTFKVTNSGTQKATEIAQLYLGFPASAGEPPKNLRGFEEVPLEVGASSTVTLKLSTREISVWDTPSRSWKRPTGTFTAYVGYSQCLPGAATTSTTKPITSTSTTVPVTSKTTTSTPPSGTPIPGVKYWFSFGDSYTQTGFDINGVKPAVGNPLGNPTYPGYTACGSVPNWVDLVTTKYNTSTLLTYNFAYGGATIDASLVKPYTPEVQSLTDQVNSFLANKAVAPWTGSNSLFSVFIGINDIGNSWYQSGDRGAFSEVLLDSYFGLIKKIYDVGGRNFLFVNVPHVDRSPLMLAQPADSRQAEAAVIDGFNAKLAARVSAFASANSGVKTWIYSSAAKLDTLLNSPGTYGFQDATSYGSASNLMWCNDYHVSSGVHDYFAKDVATLLKGSFTRR</sequence>
<dbReference type="Gene3D" id="3.40.50.1110">
    <property type="entry name" value="SGNH hydrolase"/>
    <property type="match status" value="1"/>
</dbReference>
<dbReference type="SUPFAM" id="SSF51445">
    <property type="entry name" value="(Trans)glycosidases"/>
    <property type="match status" value="1"/>
</dbReference>
<dbReference type="FunFam" id="3.20.20.300:FF:000002">
    <property type="entry name" value="Probable beta-glucosidase"/>
    <property type="match status" value="1"/>
</dbReference>
<dbReference type="GO" id="GO:0030245">
    <property type="term" value="P:cellulose catabolic process"/>
    <property type="evidence" value="ECO:0007669"/>
    <property type="project" value="UniProtKB-UniPathway"/>
</dbReference>
<dbReference type="PRINTS" id="PR00133">
    <property type="entry name" value="GLHYDRLASE3"/>
</dbReference>
<dbReference type="CDD" id="cd01846">
    <property type="entry name" value="fatty_acyltransferase_like"/>
    <property type="match status" value="1"/>
</dbReference>
<keyword evidence="5 11" id="KW-0378">Hydrolase</keyword>
<dbReference type="InterPro" id="IPR013783">
    <property type="entry name" value="Ig-like_fold"/>
</dbReference>
<evidence type="ECO:0000256" key="8">
    <source>
        <dbReference type="ARBA" id="ARBA00023277"/>
    </source>
</evidence>
<dbReference type="Gene3D" id="3.40.50.1700">
    <property type="entry name" value="Glycoside hydrolase family 3 C-terminal domain"/>
    <property type="match status" value="1"/>
</dbReference>
<feature type="signal peptide" evidence="13">
    <location>
        <begin position="1"/>
        <end position="20"/>
    </location>
</feature>
<evidence type="ECO:0000256" key="10">
    <source>
        <dbReference type="ARBA" id="ARBA00023326"/>
    </source>
</evidence>
<dbReference type="GO" id="GO:0016788">
    <property type="term" value="F:hydrolase activity, acting on ester bonds"/>
    <property type="evidence" value="ECO:0007669"/>
    <property type="project" value="InterPro"/>
</dbReference>
<dbReference type="Gene3D" id="3.20.20.300">
    <property type="entry name" value="Glycoside hydrolase, family 3, N-terminal domain"/>
    <property type="match status" value="1"/>
</dbReference>
<dbReference type="SMART" id="SM01217">
    <property type="entry name" value="Fn3_like"/>
    <property type="match status" value="1"/>
</dbReference>
<keyword evidence="13" id="KW-0732">Signal</keyword>
<gene>
    <name evidence="15" type="ORF">RDB_LOCUS119215</name>
</gene>
<evidence type="ECO:0000256" key="4">
    <source>
        <dbReference type="ARBA" id="ARBA00012744"/>
    </source>
</evidence>
<keyword evidence="10 11" id="KW-0624">Polysaccharide degradation</keyword>
<dbReference type="InterPro" id="IPR036881">
    <property type="entry name" value="Glyco_hydro_3_C_sf"/>
</dbReference>
<dbReference type="InterPro" id="IPR001087">
    <property type="entry name" value="GDSL"/>
</dbReference>
<dbReference type="InterPro" id="IPR019800">
    <property type="entry name" value="Glyco_hydro_3_AS"/>
</dbReference>
<comment type="caution">
    <text evidence="15">The sequence shown here is derived from an EMBL/GenBank/DDBJ whole genome shotgun (WGS) entry which is preliminary data.</text>
</comment>
<keyword evidence="7" id="KW-0325">Glycoprotein</keyword>
<dbReference type="Pfam" id="PF01915">
    <property type="entry name" value="Glyco_hydro_3_C"/>
    <property type="match status" value="1"/>
</dbReference>
<evidence type="ECO:0000256" key="11">
    <source>
        <dbReference type="RuleBase" id="RU361161"/>
    </source>
</evidence>
<organism evidence="15 16">
    <name type="scientific">Rhizoctonia solani</name>
    <dbReference type="NCBI Taxonomy" id="456999"/>
    <lineage>
        <taxon>Eukaryota</taxon>
        <taxon>Fungi</taxon>
        <taxon>Dikarya</taxon>
        <taxon>Basidiomycota</taxon>
        <taxon>Agaricomycotina</taxon>
        <taxon>Agaricomycetes</taxon>
        <taxon>Cantharellales</taxon>
        <taxon>Ceratobasidiaceae</taxon>
        <taxon>Rhizoctonia</taxon>
    </lineage>
</organism>
<comment type="similarity">
    <text evidence="3 11">Belongs to the glycosyl hydrolase 3 family.</text>
</comment>
<evidence type="ECO:0000256" key="1">
    <source>
        <dbReference type="ARBA" id="ARBA00000448"/>
    </source>
</evidence>
<keyword evidence="9 11" id="KW-0326">Glycosidase</keyword>
<evidence type="ECO:0000259" key="14">
    <source>
        <dbReference type="SMART" id="SM01217"/>
    </source>
</evidence>
<evidence type="ECO:0000256" key="3">
    <source>
        <dbReference type="ARBA" id="ARBA00005336"/>
    </source>
</evidence>
<evidence type="ECO:0000256" key="12">
    <source>
        <dbReference type="SAM" id="MobiDB-lite"/>
    </source>
</evidence>
<protein>
    <recommendedName>
        <fullName evidence="4 11">beta-glucosidase</fullName>
        <ecNumber evidence="4 11">3.2.1.21</ecNumber>
    </recommendedName>
</protein>
<dbReference type="PROSITE" id="PS00775">
    <property type="entry name" value="GLYCOSYL_HYDROL_F3"/>
    <property type="match status" value="1"/>
</dbReference>
<dbReference type="Pfam" id="PF00933">
    <property type="entry name" value="Glyco_hydro_3"/>
    <property type="match status" value="1"/>
</dbReference>
<accession>A0A8H3C4J6</accession>
<feature type="domain" description="Fibronectin type III-like" evidence="14">
    <location>
        <begin position="646"/>
        <end position="715"/>
    </location>
</feature>
<reference evidence="15" key="1">
    <citation type="submission" date="2021-01" db="EMBL/GenBank/DDBJ databases">
        <authorList>
            <person name="Kaushik A."/>
        </authorList>
    </citation>
    <scope>NUCLEOTIDE SEQUENCE</scope>
    <source>
        <strain evidence="15">AG1-1A</strain>
    </source>
</reference>
<dbReference type="UniPathway" id="UPA00696"/>
<dbReference type="SUPFAM" id="SSF52279">
    <property type="entry name" value="Beta-D-glucan exohydrolase, C-terminal domain"/>
    <property type="match status" value="1"/>
</dbReference>
<evidence type="ECO:0000256" key="2">
    <source>
        <dbReference type="ARBA" id="ARBA00004987"/>
    </source>
</evidence>
<evidence type="ECO:0000313" key="15">
    <source>
        <dbReference type="EMBL" id="CAE6473086.1"/>
    </source>
</evidence>
<dbReference type="PANTHER" id="PTHR42715:SF2">
    <property type="entry name" value="BETA-GLUCOSIDASE F-RELATED"/>
    <property type="match status" value="1"/>
</dbReference>
<dbReference type="EC" id="3.2.1.21" evidence="4 11"/>
<comment type="pathway">
    <text evidence="2 11">Glycan metabolism; cellulose degradation.</text>
</comment>
<evidence type="ECO:0000256" key="9">
    <source>
        <dbReference type="ARBA" id="ARBA00023295"/>
    </source>
</evidence>
<proteinExistence type="inferred from homology"/>
<dbReference type="InterPro" id="IPR002772">
    <property type="entry name" value="Glyco_hydro_3_C"/>
</dbReference>
<dbReference type="InterPro" id="IPR017853">
    <property type="entry name" value="GH"/>
</dbReference>
<dbReference type="PANTHER" id="PTHR42715">
    <property type="entry name" value="BETA-GLUCOSIDASE"/>
    <property type="match status" value="1"/>
</dbReference>
<dbReference type="SUPFAM" id="SSF52266">
    <property type="entry name" value="SGNH hydrolase"/>
    <property type="match status" value="1"/>
</dbReference>
<dbReference type="InterPro" id="IPR036962">
    <property type="entry name" value="Glyco_hydro_3_N_sf"/>
</dbReference>
<dbReference type="AlphaFoldDB" id="A0A8H3C4J6"/>
<dbReference type="EMBL" id="CAJMWR010003891">
    <property type="protein sequence ID" value="CAE6473086.1"/>
    <property type="molecule type" value="Genomic_DNA"/>
</dbReference>
<dbReference type="InterPro" id="IPR050288">
    <property type="entry name" value="Cellulose_deg_GH3"/>
</dbReference>
<dbReference type="Proteomes" id="UP000663840">
    <property type="component" value="Unassembled WGS sequence"/>
</dbReference>
<evidence type="ECO:0000313" key="16">
    <source>
        <dbReference type="Proteomes" id="UP000663840"/>
    </source>
</evidence>
<evidence type="ECO:0000256" key="5">
    <source>
        <dbReference type="ARBA" id="ARBA00022801"/>
    </source>
</evidence>
<keyword evidence="8 11" id="KW-0119">Carbohydrate metabolism</keyword>
<evidence type="ECO:0000256" key="7">
    <source>
        <dbReference type="ARBA" id="ARBA00023180"/>
    </source>
</evidence>
<dbReference type="InterPro" id="IPR001764">
    <property type="entry name" value="Glyco_hydro_3_N"/>
</dbReference>